<keyword evidence="2" id="KW-0521">NADP</keyword>
<organism evidence="4 5">
    <name type="scientific">Truncatella angustata</name>
    <dbReference type="NCBI Taxonomy" id="152316"/>
    <lineage>
        <taxon>Eukaryota</taxon>
        <taxon>Fungi</taxon>
        <taxon>Dikarya</taxon>
        <taxon>Ascomycota</taxon>
        <taxon>Pezizomycotina</taxon>
        <taxon>Sordariomycetes</taxon>
        <taxon>Xylariomycetidae</taxon>
        <taxon>Amphisphaeriales</taxon>
        <taxon>Sporocadaceae</taxon>
        <taxon>Truncatella</taxon>
    </lineage>
</organism>
<dbReference type="Pfam" id="PF05368">
    <property type="entry name" value="NmrA"/>
    <property type="match status" value="1"/>
</dbReference>
<dbReference type="PANTHER" id="PTHR42748">
    <property type="entry name" value="NITROGEN METABOLITE REPRESSION PROTEIN NMRA FAMILY MEMBER"/>
    <property type="match status" value="1"/>
</dbReference>
<accession>A0A9P9A0Q9</accession>
<comment type="caution">
    <text evidence="4">The sequence shown here is derived from an EMBL/GenBank/DDBJ whole genome shotgun (WGS) entry which is preliminary data.</text>
</comment>
<evidence type="ECO:0000313" key="5">
    <source>
        <dbReference type="Proteomes" id="UP000758603"/>
    </source>
</evidence>
<reference evidence="4" key="1">
    <citation type="journal article" date="2021" name="Nat. Commun.">
        <title>Genetic determinants of endophytism in the Arabidopsis root mycobiome.</title>
        <authorList>
            <person name="Mesny F."/>
            <person name="Miyauchi S."/>
            <person name="Thiergart T."/>
            <person name="Pickel B."/>
            <person name="Atanasova L."/>
            <person name="Karlsson M."/>
            <person name="Huettel B."/>
            <person name="Barry K.W."/>
            <person name="Haridas S."/>
            <person name="Chen C."/>
            <person name="Bauer D."/>
            <person name="Andreopoulos W."/>
            <person name="Pangilinan J."/>
            <person name="LaButti K."/>
            <person name="Riley R."/>
            <person name="Lipzen A."/>
            <person name="Clum A."/>
            <person name="Drula E."/>
            <person name="Henrissat B."/>
            <person name="Kohler A."/>
            <person name="Grigoriev I.V."/>
            <person name="Martin F.M."/>
            <person name="Hacquard S."/>
        </authorList>
    </citation>
    <scope>NUCLEOTIDE SEQUENCE</scope>
    <source>
        <strain evidence="4">MPI-SDFR-AT-0073</strain>
    </source>
</reference>
<dbReference type="Gene3D" id="3.40.50.720">
    <property type="entry name" value="NAD(P)-binding Rossmann-like Domain"/>
    <property type="match status" value="1"/>
</dbReference>
<dbReference type="OrthoDB" id="300709at2759"/>
<name>A0A9P9A0Q9_9PEZI</name>
<dbReference type="RefSeq" id="XP_045962916.1">
    <property type="nucleotide sequence ID" value="XM_046107015.1"/>
</dbReference>
<keyword evidence="5" id="KW-1185">Reference proteome</keyword>
<evidence type="ECO:0000259" key="3">
    <source>
        <dbReference type="Pfam" id="PF05368"/>
    </source>
</evidence>
<gene>
    <name evidence="4" type="ORF">BKA67DRAFT_656831</name>
</gene>
<sequence>MADLKEIAVIGGTGAQGIPVVEALAASGRYRLRVLTRDPESARAKRLAGLPNVTMLRGAQTNQEDLHKVFHGVYGAWVNLDGFTLGEKDELFYGFRAYEIARSEHVQHYVWANIEYAMDAADFDEKYHCGHMESKGRVGKFMLAQGQMSMKTTLFSTGPYMDMLLDGMFVPIGQADGSLLWSNPAREYFHMPLHALSASNRRLYDFPWRFISHWLTLAEASDVKFPLIALDDIGIYNLWIFDNPSESAGIDLQVVTDNVSFGEIAKIFTRVVGKPAFHKTIPWDQYANSAEPYPGASVNWALGPHALRDESVMSWRDNFGAWWRYWGDGITHARDTTILDRIHPKRMKSVAEWMKHVGYDGKQRSVLKMVDDWSSKHGAPRSYSN</sequence>
<dbReference type="Proteomes" id="UP000758603">
    <property type="component" value="Unassembled WGS sequence"/>
</dbReference>
<comment type="similarity">
    <text evidence="1">Belongs to the NmrA-type oxidoreductase family.</text>
</comment>
<dbReference type="GeneID" id="70135906"/>
<dbReference type="PANTHER" id="PTHR42748:SF14">
    <property type="entry name" value="SNOAL-LIKE DOMAIN-CONTAINING PROTEIN"/>
    <property type="match status" value="1"/>
</dbReference>
<evidence type="ECO:0000313" key="4">
    <source>
        <dbReference type="EMBL" id="KAH6658682.1"/>
    </source>
</evidence>
<proteinExistence type="inferred from homology"/>
<protein>
    <submittedName>
        <fullName evidence="4">NmrA family protein</fullName>
    </submittedName>
</protein>
<evidence type="ECO:0000256" key="2">
    <source>
        <dbReference type="ARBA" id="ARBA00022857"/>
    </source>
</evidence>
<evidence type="ECO:0000256" key="1">
    <source>
        <dbReference type="ARBA" id="ARBA00006328"/>
    </source>
</evidence>
<dbReference type="SUPFAM" id="SSF51735">
    <property type="entry name" value="NAD(P)-binding Rossmann-fold domains"/>
    <property type="match status" value="1"/>
</dbReference>
<dbReference type="AlphaFoldDB" id="A0A9P9A0Q9"/>
<feature type="domain" description="NmrA-like" evidence="3">
    <location>
        <begin position="5"/>
        <end position="287"/>
    </location>
</feature>
<dbReference type="InterPro" id="IPR036291">
    <property type="entry name" value="NAD(P)-bd_dom_sf"/>
</dbReference>
<dbReference type="EMBL" id="JAGPXC010000002">
    <property type="protein sequence ID" value="KAH6658682.1"/>
    <property type="molecule type" value="Genomic_DNA"/>
</dbReference>
<dbReference type="GO" id="GO:0005634">
    <property type="term" value="C:nucleus"/>
    <property type="evidence" value="ECO:0007669"/>
    <property type="project" value="TreeGrafter"/>
</dbReference>
<dbReference type="InterPro" id="IPR008030">
    <property type="entry name" value="NmrA-like"/>
</dbReference>
<dbReference type="InterPro" id="IPR051164">
    <property type="entry name" value="NmrA-like_oxidored"/>
</dbReference>